<feature type="domain" description="Chitin-binding type-2" evidence="7">
    <location>
        <begin position="39"/>
        <end position="96"/>
    </location>
</feature>
<evidence type="ECO:0000256" key="2">
    <source>
        <dbReference type="ARBA" id="ARBA00022729"/>
    </source>
</evidence>
<feature type="chain" id="PRO_5040346102" evidence="6">
    <location>
        <begin position="22"/>
        <end position="309"/>
    </location>
</feature>
<keyword evidence="9" id="KW-1185">Reference proteome</keyword>
<feature type="domain" description="Chitin-binding type-2" evidence="7">
    <location>
        <begin position="99"/>
        <end position="155"/>
    </location>
</feature>
<dbReference type="SUPFAM" id="SSF57625">
    <property type="entry name" value="Invertebrate chitin-binding proteins"/>
    <property type="match status" value="4"/>
</dbReference>
<reference evidence="8" key="1">
    <citation type="submission" date="2022-07" db="EMBL/GenBank/DDBJ databases">
        <authorList>
            <person name="Trinca V."/>
            <person name="Uliana J.V.C."/>
            <person name="Torres T.T."/>
            <person name="Ward R.J."/>
            <person name="Monesi N."/>
        </authorList>
    </citation>
    <scope>NUCLEOTIDE SEQUENCE</scope>
    <source>
        <strain evidence="8">HSMRA1968</strain>
        <tissue evidence="8">Whole embryos</tissue>
    </source>
</reference>
<feature type="domain" description="Chitin-binding type-2" evidence="7">
    <location>
        <begin position="228"/>
        <end position="283"/>
    </location>
</feature>
<dbReference type="PANTHER" id="PTHR23301">
    <property type="entry name" value="CHITIN BINDING PERITROPHIN-A"/>
    <property type="match status" value="1"/>
</dbReference>
<comment type="caution">
    <text evidence="8">The sequence shown here is derived from an EMBL/GenBank/DDBJ whole genome shotgun (WGS) entry which is preliminary data.</text>
</comment>
<keyword evidence="1" id="KW-0147">Chitin-binding</keyword>
<dbReference type="InterPro" id="IPR036508">
    <property type="entry name" value="Chitin-bd_dom_sf"/>
</dbReference>
<evidence type="ECO:0000259" key="7">
    <source>
        <dbReference type="PROSITE" id="PS50940"/>
    </source>
</evidence>
<dbReference type="InterPro" id="IPR002557">
    <property type="entry name" value="Chitin-bd_dom"/>
</dbReference>
<keyword evidence="4" id="KW-1015">Disulfide bond</keyword>
<dbReference type="GO" id="GO:0005576">
    <property type="term" value="C:extracellular region"/>
    <property type="evidence" value="ECO:0007669"/>
    <property type="project" value="InterPro"/>
</dbReference>
<protein>
    <submittedName>
        <fullName evidence="8">Peritrophin-1</fullName>
    </submittedName>
</protein>
<dbReference type="OrthoDB" id="6020543at2759"/>
<dbReference type="EMBL" id="WJQU01000001">
    <property type="protein sequence ID" value="KAJ6645710.1"/>
    <property type="molecule type" value="Genomic_DNA"/>
</dbReference>
<evidence type="ECO:0000313" key="8">
    <source>
        <dbReference type="EMBL" id="KAJ6645710.1"/>
    </source>
</evidence>
<dbReference type="InterPro" id="IPR051940">
    <property type="entry name" value="Chitin_bind-dev_reg"/>
</dbReference>
<dbReference type="Gene3D" id="2.170.140.10">
    <property type="entry name" value="Chitin binding domain"/>
    <property type="match status" value="4"/>
</dbReference>
<evidence type="ECO:0000256" key="1">
    <source>
        <dbReference type="ARBA" id="ARBA00022669"/>
    </source>
</evidence>
<dbReference type="Proteomes" id="UP001151699">
    <property type="component" value="Chromosome A"/>
</dbReference>
<dbReference type="PROSITE" id="PS50940">
    <property type="entry name" value="CHIT_BIND_II"/>
    <property type="match status" value="4"/>
</dbReference>
<keyword evidence="3" id="KW-0677">Repeat</keyword>
<dbReference type="SMART" id="SM00494">
    <property type="entry name" value="ChtBD2"/>
    <property type="match status" value="4"/>
</dbReference>
<evidence type="ECO:0000313" key="9">
    <source>
        <dbReference type="Proteomes" id="UP001151699"/>
    </source>
</evidence>
<feature type="signal peptide" evidence="6">
    <location>
        <begin position="1"/>
        <end position="21"/>
    </location>
</feature>
<evidence type="ECO:0000256" key="3">
    <source>
        <dbReference type="ARBA" id="ARBA00022737"/>
    </source>
</evidence>
<accession>A0A9Q0S6W2</accession>
<feature type="domain" description="Chitin-binding type-2" evidence="7">
    <location>
        <begin position="159"/>
        <end position="215"/>
    </location>
</feature>
<name>A0A9Q0S6W2_9DIPT</name>
<evidence type="ECO:0000256" key="5">
    <source>
        <dbReference type="ARBA" id="ARBA00023180"/>
    </source>
</evidence>
<dbReference type="Pfam" id="PF01607">
    <property type="entry name" value="CBM_14"/>
    <property type="match status" value="4"/>
</dbReference>
<dbReference type="PANTHER" id="PTHR23301:SF0">
    <property type="entry name" value="CHITIN-BINDING TYPE-2 DOMAIN-CONTAINING PROTEIN-RELATED"/>
    <property type="match status" value="1"/>
</dbReference>
<evidence type="ECO:0000256" key="4">
    <source>
        <dbReference type="ARBA" id="ARBA00023157"/>
    </source>
</evidence>
<gene>
    <name evidence="8" type="primary">Aper1_9</name>
    <name evidence="8" type="ORF">Bhyg_00918</name>
</gene>
<proteinExistence type="predicted"/>
<keyword evidence="5" id="KW-0325">Glycoprotein</keyword>
<dbReference type="GO" id="GO:0008061">
    <property type="term" value="F:chitin binding"/>
    <property type="evidence" value="ECO:0007669"/>
    <property type="project" value="UniProtKB-KW"/>
</dbReference>
<keyword evidence="2 6" id="KW-0732">Signal</keyword>
<dbReference type="AlphaFoldDB" id="A0A9Q0S6W2"/>
<sequence>MNYFGLATVVVIACYILSVASTDVQRNVRNNFCNNTCNNNICGDHRERAVIPSNGSCTQYFVCVGGNPQPNTCPKGHWFNPEESRCDSSVNEKCNPAEEFKCPPTGIVFLPHDEYCDKYFMCFAGFPVLTSCADGLYFDRESLKCDYPEVAECMLEKCPLSTEPFEIVFLPSNVDCEKYYICYNGKAIEQYCAPGIHWNAVTNQCDFVENARCSYEEPEEPQQPLPHEIACGDGIYFEAHPKSCDHFFICSFGLSVMLECAPGFKFDDKNNWCNFPEHVECKTKSKTKTFHGHSSSVLTLEDIVYNRFL</sequence>
<organism evidence="8 9">
    <name type="scientific">Pseudolycoriella hygida</name>
    <dbReference type="NCBI Taxonomy" id="35572"/>
    <lineage>
        <taxon>Eukaryota</taxon>
        <taxon>Metazoa</taxon>
        <taxon>Ecdysozoa</taxon>
        <taxon>Arthropoda</taxon>
        <taxon>Hexapoda</taxon>
        <taxon>Insecta</taxon>
        <taxon>Pterygota</taxon>
        <taxon>Neoptera</taxon>
        <taxon>Endopterygota</taxon>
        <taxon>Diptera</taxon>
        <taxon>Nematocera</taxon>
        <taxon>Sciaroidea</taxon>
        <taxon>Sciaridae</taxon>
        <taxon>Pseudolycoriella</taxon>
    </lineage>
</organism>
<evidence type="ECO:0000256" key="6">
    <source>
        <dbReference type="SAM" id="SignalP"/>
    </source>
</evidence>